<accession>A0A1E4SUZ9</accession>
<reference evidence="2" key="1">
    <citation type="submission" date="2016-04" db="EMBL/GenBank/DDBJ databases">
        <title>Comparative genomics of biotechnologically important yeasts.</title>
        <authorList>
            <consortium name="DOE Joint Genome Institute"/>
            <person name="Riley R."/>
            <person name="Haridas S."/>
            <person name="Wolfe K.H."/>
            <person name="Lopes M.R."/>
            <person name="Hittinger C.T."/>
            <person name="Goker M."/>
            <person name="Salamov A."/>
            <person name="Wisecaver J."/>
            <person name="Long T.M."/>
            <person name="Aerts A.L."/>
            <person name="Barry K."/>
            <person name="Choi C."/>
            <person name="Clum A."/>
            <person name="Coughlan A.Y."/>
            <person name="Deshpande S."/>
            <person name="Douglass A.P."/>
            <person name="Hanson S.J."/>
            <person name="Klenk H.-P."/>
            <person name="Labutti K."/>
            <person name="Lapidus A."/>
            <person name="Lindquist E."/>
            <person name="Lipzen A."/>
            <person name="Meier-Kolthoff J.P."/>
            <person name="Ohm R.A."/>
            <person name="Otillar R.P."/>
            <person name="Pangilinan J."/>
            <person name="Peng Y."/>
            <person name="Rokas A."/>
            <person name="Rosa C.A."/>
            <person name="Scheuner C."/>
            <person name="Sibirny A.A."/>
            <person name="Slot J.C."/>
            <person name="Stielow J.B."/>
            <person name="Sun H."/>
            <person name="Kurtzman C.P."/>
            <person name="Blackwell M."/>
            <person name="Grigoriev I.V."/>
            <person name="Jeffries T.W."/>
        </authorList>
    </citation>
    <scope>NUCLEOTIDE SEQUENCE [LARGE SCALE GENOMIC DNA]</scope>
    <source>
        <strain evidence="2">NRRL YB-2248</strain>
    </source>
</reference>
<sequence length="76" mass="8833">MIMIYHTNLETEDLKKELDLENKKDKGNEMNPVFAMKFKSGGVQGIHIYLIQNKSMTVLILFDYELSFSSNFKSII</sequence>
<dbReference type="EMBL" id="KV453865">
    <property type="protein sequence ID" value="ODV83328.1"/>
    <property type="molecule type" value="Genomic_DNA"/>
</dbReference>
<organism evidence="1 2">
    <name type="scientific">[Candida] arabinofermentans NRRL YB-2248</name>
    <dbReference type="NCBI Taxonomy" id="983967"/>
    <lineage>
        <taxon>Eukaryota</taxon>
        <taxon>Fungi</taxon>
        <taxon>Dikarya</taxon>
        <taxon>Ascomycota</taxon>
        <taxon>Saccharomycotina</taxon>
        <taxon>Pichiomycetes</taxon>
        <taxon>Pichiales</taxon>
        <taxon>Pichiaceae</taxon>
        <taxon>Ogataea</taxon>
        <taxon>Ogataea/Candida clade</taxon>
    </lineage>
</organism>
<evidence type="ECO:0000313" key="1">
    <source>
        <dbReference type="EMBL" id="ODV83328.1"/>
    </source>
</evidence>
<protein>
    <submittedName>
        <fullName evidence="1">Uncharacterized protein</fullName>
    </submittedName>
</protein>
<evidence type="ECO:0000313" key="2">
    <source>
        <dbReference type="Proteomes" id="UP000094801"/>
    </source>
</evidence>
<dbReference type="Proteomes" id="UP000094801">
    <property type="component" value="Unassembled WGS sequence"/>
</dbReference>
<proteinExistence type="predicted"/>
<dbReference type="AlphaFoldDB" id="A0A1E4SUZ9"/>
<keyword evidence="2" id="KW-1185">Reference proteome</keyword>
<name>A0A1E4SUZ9_9ASCO</name>
<gene>
    <name evidence="1" type="ORF">CANARDRAFT_177801</name>
</gene>